<dbReference type="Pfam" id="PF19300">
    <property type="entry name" value="BPD_transp_1_N"/>
    <property type="match status" value="1"/>
</dbReference>
<organism evidence="9 10">
    <name type="scientific">Acidipropionibacterium jensenii</name>
    <dbReference type="NCBI Taxonomy" id="1749"/>
    <lineage>
        <taxon>Bacteria</taxon>
        <taxon>Bacillati</taxon>
        <taxon>Actinomycetota</taxon>
        <taxon>Actinomycetes</taxon>
        <taxon>Propionibacteriales</taxon>
        <taxon>Propionibacteriaceae</taxon>
        <taxon>Acidipropionibacterium</taxon>
    </lineage>
</organism>
<evidence type="ECO:0000259" key="8">
    <source>
        <dbReference type="PROSITE" id="PS50928"/>
    </source>
</evidence>
<feature type="transmembrane region" description="Helical" evidence="7">
    <location>
        <begin position="105"/>
        <end position="129"/>
    </location>
</feature>
<dbReference type="InterPro" id="IPR000515">
    <property type="entry name" value="MetI-like"/>
</dbReference>
<comment type="similarity">
    <text evidence="7">Belongs to the binding-protein-dependent transport system permease family.</text>
</comment>
<keyword evidence="4 7" id="KW-0812">Transmembrane</keyword>
<dbReference type="CDD" id="cd06261">
    <property type="entry name" value="TM_PBP2"/>
    <property type="match status" value="1"/>
</dbReference>
<evidence type="ECO:0000256" key="2">
    <source>
        <dbReference type="ARBA" id="ARBA00022448"/>
    </source>
</evidence>
<dbReference type="PROSITE" id="PS50928">
    <property type="entry name" value="ABC_TM1"/>
    <property type="match status" value="1"/>
</dbReference>
<keyword evidence="3" id="KW-1003">Cell membrane</keyword>
<proteinExistence type="inferred from homology"/>
<dbReference type="Pfam" id="PF00528">
    <property type="entry name" value="BPD_transp_1"/>
    <property type="match status" value="1"/>
</dbReference>
<feature type="transmembrane region" description="Helical" evidence="7">
    <location>
        <begin position="141"/>
        <end position="161"/>
    </location>
</feature>
<feature type="transmembrane region" description="Helical" evidence="7">
    <location>
        <begin position="279"/>
        <end position="298"/>
    </location>
</feature>
<dbReference type="Gene3D" id="1.10.3720.10">
    <property type="entry name" value="MetI-like"/>
    <property type="match status" value="1"/>
</dbReference>
<dbReference type="AlphaFoldDB" id="A0A3Q9UKA8"/>
<evidence type="ECO:0000256" key="6">
    <source>
        <dbReference type="ARBA" id="ARBA00023136"/>
    </source>
</evidence>
<dbReference type="GO" id="GO:0005886">
    <property type="term" value="C:plasma membrane"/>
    <property type="evidence" value="ECO:0007669"/>
    <property type="project" value="UniProtKB-SubCell"/>
</dbReference>
<accession>A0A3Q9UKA8</accession>
<dbReference type="RefSeq" id="WP_097799410.1">
    <property type="nucleotide sequence ID" value="NZ_CP025570.1"/>
</dbReference>
<name>A0A3Q9UKA8_9ACTN</name>
<dbReference type="GO" id="GO:0055085">
    <property type="term" value="P:transmembrane transport"/>
    <property type="evidence" value="ECO:0007669"/>
    <property type="project" value="InterPro"/>
</dbReference>
<comment type="subcellular location">
    <subcellularLocation>
        <location evidence="1 7">Cell membrane</location>
        <topology evidence="1 7">Multi-pass membrane protein</topology>
    </subcellularLocation>
</comment>
<feature type="transmembrane region" description="Helical" evidence="7">
    <location>
        <begin position="234"/>
        <end position="259"/>
    </location>
</feature>
<dbReference type="KEGG" id="aji:C0Z10_10990"/>
<dbReference type="SUPFAM" id="SSF161098">
    <property type="entry name" value="MetI-like"/>
    <property type="match status" value="1"/>
</dbReference>
<keyword evidence="6 7" id="KW-0472">Membrane</keyword>
<dbReference type="PANTHER" id="PTHR43163:SF6">
    <property type="entry name" value="DIPEPTIDE TRANSPORT SYSTEM PERMEASE PROTEIN DPPB-RELATED"/>
    <property type="match status" value="1"/>
</dbReference>
<reference evidence="10" key="1">
    <citation type="submission" date="2017-12" db="EMBL/GenBank/DDBJ databases">
        <title>Whole genome sequencing of Acidipropionibacterium jensenii strains JS279 and JS280.</title>
        <authorList>
            <person name="Deptula P."/>
            <person name="Laine P."/>
            <person name="Smolander O.-P."/>
            <person name="Paulin L."/>
            <person name="Auvinen P."/>
            <person name="Varmanen P."/>
        </authorList>
    </citation>
    <scope>NUCLEOTIDE SEQUENCE [LARGE SCALE GENOMIC DNA]</scope>
    <source>
        <strain evidence="10">JS280</strain>
    </source>
</reference>
<gene>
    <name evidence="9" type="ORF">C0Z10_10990</name>
</gene>
<keyword evidence="5 7" id="KW-1133">Transmembrane helix</keyword>
<dbReference type="Proteomes" id="UP000285875">
    <property type="component" value="Chromosome"/>
</dbReference>
<feature type="domain" description="ABC transmembrane type-1" evidence="8">
    <location>
        <begin position="101"/>
        <end position="298"/>
    </location>
</feature>
<dbReference type="InterPro" id="IPR045621">
    <property type="entry name" value="BPD_transp_1_N"/>
</dbReference>
<feature type="transmembrane region" description="Helical" evidence="7">
    <location>
        <begin position="12"/>
        <end position="33"/>
    </location>
</feature>
<evidence type="ECO:0000256" key="5">
    <source>
        <dbReference type="ARBA" id="ARBA00022989"/>
    </source>
</evidence>
<dbReference type="EMBL" id="CP025570">
    <property type="protein sequence ID" value="AZZ40192.1"/>
    <property type="molecule type" value="Genomic_DNA"/>
</dbReference>
<evidence type="ECO:0000256" key="4">
    <source>
        <dbReference type="ARBA" id="ARBA00022692"/>
    </source>
</evidence>
<dbReference type="PANTHER" id="PTHR43163">
    <property type="entry name" value="DIPEPTIDE TRANSPORT SYSTEM PERMEASE PROTEIN DPPB-RELATED"/>
    <property type="match status" value="1"/>
</dbReference>
<feature type="transmembrane region" description="Helical" evidence="7">
    <location>
        <begin position="173"/>
        <end position="195"/>
    </location>
</feature>
<dbReference type="InterPro" id="IPR035906">
    <property type="entry name" value="MetI-like_sf"/>
</dbReference>
<evidence type="ECO:0000256" key="7">
    <source>
        <dbReference type="RuleBase" id="RU363032"/>
    </source>
</evidence>
<keyword evidence="2 7" id="KW-0813">Transport</keyword>
<evidence type="ECO:0000256" key="3">
    <source>
        <dbReference type="ARBA" id="ARBA00022475"/>
    </source>
</evidence>
<evidence type="ECO:0000256" key="1">
    <source>
        <dbReference type="ARBA" id="ARBA00004651"/>
    </source>
</evidence>
<evidence type="ECO:0000313" key="9">
    <source>
        <dbReference type="EMBL" id="AZZ40192.1"/>
    </source>
</evidence>
<protein>
    <submittedName>
        <fullName evidence="9">ABC transporter permease</fullName>
    </submittedName>
</protein>
<sequence length="317" mass="33958">MPDQLPAILRKAGEVVLMVWVITLPSFLIVALAPGDAALSMLRVDTVALSQSEIQAYREQMGLTDLLPVRYWHYLTGLLHGDLGTSVMTGQPVAAEIAQTLPATLLLAGSALALTFVLVILLGTVSAAFRGGWPDRAVSMFNYVAASMPTFWLGLLLIQWFAVDLDLLPASGWHQGLGLVLPTVSLAAAIAPPFIKIYRQSDGETVNKEFVRSARSRGVPFGIIRSRHVLRGSLIPVVTMMGVSLGSLLSGSVVVEAIFGLPRMGKLAVEAVTRRDYGVIQGFVLVIGLAVLAINLLVDHSYRVISPEVRLKGGARA</sequence>
<evidence type="ECO:0000313" key="10">
    <source>
        <dbReference type="Proteomes" id="UP000285875"/>
    </source>
</evidence>